<gene>
    <name evidence="2" type="ORF">SDC9_179605</name>
</gene>
<dbReference type="AlphaFoldDB" id="A0A645H2A4"/>
<feature type="region of interest" description="Disordered" evidence="1">
    <location>
        <begin position="131"/>
        <end position="150"/>
    </location>
</feature>
<organism evidence="2">
    <name type="scientific">bioreactor metagenome</name>
    <dbReference type="NCBI Taxonomy" id="1076179"/>
    <lineage>
        <taxon>unclassified sequences</taxon>
        <taxon>metagenomes</taxon>
        <taxon>ecological metagenomes</taxon>
    </lineage>
</organism>
<reference evidence="2" key="1">
    <citation type="submission" date="2019-08" db="EMBL/GenBank/DDBJ databases">
        <authorList>
            <person name="Kucharzyk K."/>
            <person name="Murdoch R.W."/>
            <person name="Higgins S."/>
            <person name="Loffler F."/>
        </authorList>
    </citation>
    <scope>NUCLEOTIDE SEQUENCE</scope>
</reference>
<protein>
    <submittedName>
        <fullName evidence="2">Uncharacterized protein</fullName>
    </submittedName>
</protein>
<feature type="region of interest" description="Disordered" evidence="1">
    <location>
        <begin position="32"/>
        <end position="55"/>
    </location>
</feature>
<name>A0A645H2A4_9ZZZZ</name>
<evidence type="ECO:0000313" key="2">
    <source>
        <dbReference type="EMBL" id="MPN32129.1"/>
    </source>
</evidence>
<dbReference type="EMBL" id="VSSQ01083970">
    <property type="protein sequence ID" value="MPN32129.1"/>
    <property type="molecule type" value="Genomic_DNA"/>
</dbReference>
<feature type="compositionally biased region" description="Basic and acidic residues" evidence="1">
    <location>
        <begin position="140"/>
        <end position="150"/>
    </location>
</feature>
<accession>A0A645H2A4</accession>
<comment type="caution">
    <text evidence="2">The sequence shown here is derived from an EMBL/GenBank/DDBJ whole genome shotgun (WGS) entry which is preliminary data.</text>
</comment>
<sequence length="150" mass="17445">MGRASRGHQPVPRQRLVALHAHLLQRRRVRQQGRTLRAGHSQRAQPARTQVGHGGHHAVDGEIHLSAHQVGRHWRLPFIGHVRDVDARHRLQQHHRKMLRRAVAGRAKRVRARPRLQHLQQRGGILRRAVPVDLQHHRHGGDQRDRREVL</sequence>
<proteinExistence type="predicted"/>
<evidence type="ECO:0000256" key="1">
    <source>
        <dbReference type="SAM" id="MobiDB-lite"/>
    </source>
</evidence>